<dbReference type="Proteomes" id="UP001304125">
    <property type="component" value="Chromosome"/>
</dbReference>
<dbReference type="InterPro" id="IPR003660">
    <property type="entry name" value="HAMP_dom"/>
</dbReference>
<dbReference type="Gene3D" id="1.10.287.950">
    <property type="entry name" value="Methyl-accepting chemotaxis protein"/>
    <property type="match status" value="1"/>
</dbReference>
<evidence type="ECO:0000256" key="5">
    <source>
        <dbReference type="PROSITE-ProRule" id="PRU00284"/>
    </source>
</evidence>
<dbReference type="EMBL" id="CP134879">
    <property type="protein sequence ID" value="WNM23994.1"/>
    <property type="molecule type" value="Genomic_DNA"/>
</dbReference>
<evidence type="ECO:0000256" key="1">
    <source>
        <dbReference type="ARBA" id="ARBA00022692"/>
    </source>
</evidence>
<evidence type="ECO:0000259" key="7">
    <source>
        <dbReference type="PROSITE" id="PS50111"/>
    </source>
</evidence>
<dbReference type="InterPro" id="IPR004089">
    <property type="entry name" value="MCPsignal_dom"/>
</dbReference>
<dbReference type="SMART" id="SM00283">
    <property type="entry name" value="MA"/>
    <property type="match status" value="1"/>
</dbReference>
<dbReference type="PANTHER" id="PTHR32089:SF112">
    <property type="entry name" value="LYSOZYME-LIKE PROTEIN-RELATED"/>
    <property type="match status" value="1"/>
</dbReference>
<evidence type="ECO:0000256" key="6">
    <source>
        <dbReference type="SAM" id="Phobius"/>
    </source>
</evidence>
<dbReference type="CDD" id="cd06225">
    <property type="entry name" value="HAMP"/>
    <property type="match status" value="1"/>
</dbReference>
<keyword evidence="2 6" id="KW-1133">Transmembrane helix</keyword>
<keyword evidence="10" id="KW-1185">Reference proteome</keyword>
<dbReference type="RefSeq" id="WP_313497336.1">
    <property type="nucleotide sequence ID" value="NZ_CP134879.1"/>
</dbReference>
<gene>
    <name evidence="9" type="ORF">RN606_11590</name>
</gene>
<dbReference type="Pfam" id="PF00672">
    <property type="entry name" value="HAMP"/>
    <property type="match status" value="1"/>
</dbReference>
<feature type="domain" description="Methyl-accepting transducer" evidence="7">
    <location>
        <begin position="439"/>
        <end position="675"/>
    </location>
</feature>
<evidence type="ECO:0000256" key="4">
    <source>
        <dbReference type="ARBA" id="ARBA00029447"/>
    </source>
</evidence>
<evidence type="ECO:0000313" key="9">
    <source>
        <dbReference type="EMBL" id="WNM23994.1"/>
    </source>
</evidence>
<keyword evidence="1 6" id="KW-0812">Transmembrane</keyword>
<dbReference type="Pfam" id="PF17201">
    <property type="entry name" value="Cache_3-Cache_2"/>
    <property type="match status" value="1"/>
</dbReference>
<dbReference type="GO" id="GO:0016020">
    <property type="term" value="C:membrane"/>
    <property type="evidence" value="ECO:0007669"/>
    <property type="project" value="InterPro"/>
</dbReference>
<protein>
    <submittedName>
        <fullName evidence="9">Methyl-accepting chemotaxis protein</fullName>
    </submittedName>
</protein>
<proteinExistence type="inferred from homology"/>
<keyword evidence="6" id="KW-0472">Membrane</keyword>
<dbReference type="PROSITE" id="PS50885">
    <property type="entry name" value="HAMP"/>
    <property type="match status" value="1"/>
</dbReference>
<dbReference type="SUPFAM" id="SSF58104">
    <property type="entry name" value="Methyl-accepting chemotaxis protein (MCP) signaling domain"/>
    <property type="match status" value="1"/>
</dbReference>
<feature type="transmembrane region" description="Helical" evidence="6">
    <location>
        <begin position="358"/>
        <end position="380"/>
    </location>
</feature>
<dbReference type="InterPro" id="IPR029151">
    <property type="entry name" value="Sensor-like_sf"/>
</dbReference>
<organism evidence="9 10">
    <name type="scientific">Demequina capsici</name>
    <dbReference type="NCBI Taxonomy" id="3075620"/>
    <lineage>
        <taxon>Bacteria</taxon>
        <taxon>Bacillati</taxon>
        <taxon>Actinomycetota</taxon>
        <taxon>Actinomycetes</taxon>
        <taxon>Micrococcales</taxon>
        <taxon>Demequinaceae</taxon>
        <taxon>Demequina</taxon>
    </lineage>
</organism>
<dbReference type="AlphaFoldDB" id="A0AA96F586"/>
<evidence type="ECO:0000313" key="10">
    <source>
        <dbReference type="Proteomes" id="UP001304125"/>
    </source>
</evidence>
<evidence type="ECO:0000259" key="8">
    <source>
        <dbReference type="PROSITE" id="PS50885"/>
    </source>
</evidence>
<dbReference type="GO" id="GO:0007165">
    <property type="term" value="P:signal transduction"/>
    <property type="evidence" value="ECO:0007669"/>
    <property type="project" value="UniProtKB-KW"/>
</dbReference>
<dbReference type="SMART" id="SM00304">
    <property type="entry name" value="HAMP"/>
    <property type="match status" value="2"/>
</dbReference>
<dbReference type="PROSITE" id="PS50111">
    <property type="entry name" value="CHEMOTAXIS_TRANSDUC_2"/>
    <property type="match status" value="1"/>
</dbReference>
<dbReference type="Pfam" id="PF00015">
    <property type="entry name" value="MCPsignal"/>
    <property type="match status" value="1"/>
</dbReference>
<feature type="domain" description="HAMP" evidence="8">
    <location>
        <begin position="382"/>
        <end position="434"/>
    </location>
</feature>
<evidence type="ECO:0000256" key="3">
    <source>
        <dbReference type="ARBA" id="ARBA00023224"/>
    </source>
</evidence>
<dbReference type="InterPro" id="IPR033462">
    <property type="entry name" value="Cache_3-Cache_2"/>
</dbReference>
<dbReference type="PANTHER" id="PTHR32089">
    <property type="entry name" value="METHYL-ACCEPTING CHEMOTAXIS PROTEIN MCPB"/>
    <property type="match status" value="1"/>
</dbReference>
<accession>A0AA96F586</accession>
<reference evidence="9 10" key="1">
    <citation type="submission" date="2023-09" db="EMBL/GenBank/DDBJ databases">
        <title>Demequina sp. a novel bacteria isolated from Capsicum annuum.</title>
        <authorList>
            <person name="Humaira Z."/>
            <person name="Lee J."/>
            <person name="Cho D."/>
        </authorList>
    </citation>
    <scope>NUCLEOTIDE SEQUENCE [LARGE SCALE GENOMIC DNA]</scope>
    <source>
        <strain evidence="9 10">OYTSA14</strain>
    </source>
</reference>
<comment type="similarity">
    <text evidence="4">Belongs to the methyl-accepting chemotaxis (MCP) protein family.</text>
</comment>
<keyword evidence="3 5" id="KW-0807">Transducer</keyword>
<dbReference type="SUPFAM" id="SSF103190">
    <property type="entry name" value="Sensory domain-like"/>
    <property type="match status" value="1"/>
</dbReference>
<name>A0AA96F586_9MICO</name>
<evidence type="ECO:0000256" key="2">
    <source>
        <dbReference type="ARBA" id="ARBA00022989"/>
    </source>
</evidence>
<sequence length="698" mass="70590">MSKALPSLRTSLRLQLVAFGALAVLAASVALTVVGAAQAHQLADTATADVQQLNSESLAQTARSARDLVSTQVDTVTTRMESELNVASAVLTSSGAITFGDPRSWEAKNQATGDVSTVSLARLLVGGQDLGQVSDMTASVPIVDTVTGLLGSATTVFQRMNDQGDMLRVATSVPGADGTRAIGTYIGATNADGTPNAVVAALLSGQPYYGTASVVGVPYVTAYGPLMSDGQVVGAIFVGLPQSEVDAPLLAALAGVAVGHSGFVTVMTDDGSWVVPPPGADAGAAADAAYSQALIDAGAALPDATSTTNVRVDALSGSDGASVEVSRYAPWGWTIAAWGMDSDLQVVPTHLDQGITSLTWTLMGVGLLVAIIAVAFIVIASGRIVGRVSRLTAALGRVAEHDLSVEVAGEGRDEIGRMGDALGRTIIAMRSAVGSIRTGAEAVNATAERLSGSSASLQGVAAQTTSHATSTAVTATTMSTEVQSVTAAMTEMRSTIESVARDVQAATGETRTAVDTTSAAADISQRLGDSSSRIAEVLKAITAIAAQTNLLALNATIEAARAGAAGKGFAVVASEVKDLAQQTASAIETIRPVLEEVAADSTEVQEAVERVAASIARVDEHQSSISAAIEQQSVTTSEIERNLVVAADGASEISTAAHQLSDSAQDAQRSAGEVGGAVDGLTSIATDLAQGVDMFTLS</sequence>